<evidence type="ECO:0000313" key="2">
    <source>
        <dbReference type="Proteomes" id="UP000219329"/>
    </source>
</evidence>
<dbReference type="EMBL" id="NTJZ01000003">
    <property type="protein sequence ID" value="PDH34678.1"/>
    <property type="molecule type" value="Genomic_DNA"/>
</dbReference>
<dbReference type="AlphaFoldDB" id="A0A2A5WEH8"/>
<comment type="caution">
    <text evidence="1">The sequence shown here is derived from an EMBL/GenBank/DDBJ whole genome shotgun (WGS) entry which is preliminary data.</text>
</comment>
<gene>
    <name evidence="1" type="ORF">CNF02_04825</name>
</gene>
<proteinExistence type="predicted"/>
<reference evidence="1 2" key="1">
    <citation type="submission" date="2017-08" db="EMBL/GenBank/DDBJ databases">
        <title>Fine stratification of microbial communities through a metagenomic profile of the photic zone.</title>
        <authorList>
            <person name="Haro-Moreno J.M."/>
            <person name="Lopez-Perez M."/>
            <person name="De La Torre J."/>
            <person name="Picazo A."/>
            <person name="Camacho A."/>
            <person name="Rodriguez-Valera F."/>
        </authorList>
    </citation>
    <scope>NUCLEOTIDE SEQUENCE [LARGE SCALE GENOMIC DNA]</scope>
    <source>
        <strain evidence="1">MED-G28</strain>
    </source>
</reference>
<dbReference type="Proteomes" id="UP000219329">
    <property type="component" value="Unassembled WGS sequence"/>
</dbReference>
<name>A0A2A5WEH8_9GAMM</name>
<sequence>MLRASSLTTNTNVDLQAVKGDKNAAAVGVEYGLELMQFAEAVANRDNVQLSKMRQTLLAKAGEKVLVDAAGVAANFQRMVRIADSMGIPVDDMEQELGQAVRAELDLTRFASAANTLEI</sequence>
<organism evidence="1 2">
    <name type="scientific">OM182 bacterium MED-G28</name>
    <dbReference type="NCBI Taxonomy" id="1986256"/>
    <lineage>
        <taxon>Bacteria</taxon>
        <taxon>Pseudomonadati</taxon>
        <taxon>Pseudomonadota</taxon>
        <taxon>Gammaproteobacteria</taxon>
        <taxon>OMG group</taxon>
        <taxon>OM182 clade</taxon>
    </lineage>
</organism>
<accession>A0A2A5WEH8</accession>
<protein>
    <submittedName>
        <fullName evidence="1">Uncharacterized protein</fullName>
    </submittedName>
</protein>
<evidence type="ECO:0000313" key="1">
    <source>
        <dbReference type="EMBL" id="PDH34678.1"/>
    </source>
</evidence>